<evidence type="ECO:0000256" key="2">
    <source>
        <dbReference type="ARBA" id="ARBA00022490"/>
    </source>
</evidence>
<evidence type="ECO:0000259" key="7">
    <source>
        <dbReference type="SMART" id="SM00988"/>
    </source>
</evidence>
<protein>
    <recommendedName>
        <fullName evidence="5">Urease accessory protein UreE</fullName>
    </recommendedName>
</protein>
<keyword evidence="3 5" id="KW-0533">Nickel</keyword>
<dbReference type="InterPro" id="IPR012406">
    <property type="entry name" value="UreE"/>
</dbReference>
<evidence type="ECO:0000313" key="8">
    <source>
        <dbReference type="EMBL" id="NNU80830.1"/>
    </source>
</evidence>
<feature type="compositionally biased region" description="Basic residues" evidence="6">
    <location>
        <begin position="148"/>
        <end position="167"/>
    </location>
</feature>
<feature type="region of interest" description="Disordered" evidence="6">
    <location>
        <begin position="133"/>
        <end position="174"/>
    </location>
</feature>
<dbReference type="SUPFAM" id="SSF69737">
    <property type="entry name" value="Urease metallochaperone UreE, C-terminal domain"/>
    <property type="match status" value="1"/>
</dbReference>
<dbReference type="InterPro" id="IPR036118">
    <property type="entry name" value="UreE_N_sf"/>
</dbReference>
<dbReference type="Gene3D" id="2.60.260.20">
    <property type="entry name" value="Urease metallochaperone UreE, N-terminal domain"/>
    <property type="match status" value="1"/>
</dbReference>
<keyword evidence="9" id="KW-1185">Reference proteome</keyword>
<dbReference type="HAMAP" id="MF_00822">
    <property type="entry name" value="UreE"/>
    <property type="match status" value="1"/>
</dbReference>
<dbReference type="GO" id="GO:0005737">
    <property type="term" value="C:cytoplasm"/>
    <property type="evidence" value="ECO:0007669"/>
    <property type="project" value="UniProtKB-SubCell"/>
</dbReference>
<dbReference type="GO" id="GO:0051082">
    <property type="term" value="F:unfolded protein binding"/>
    <property type="evidence" value="ECO:0007669"/>
    <property type="project" value="UniProtKB-UniRule"/>
</dbReference>
<comment type="similarity">
    <text evidence="5">Belongs to the UreE family.</text>
</comment>
<dbReference type="InterPro" id="IPR004029">
    <property type="entry name" value="UreE_N"/>
</dbReference>
<dbReference type="RefSeq" id="WP_171324993.1">
    <property type="nucleotide sequence ID" value="NZ_JABFBC010000001.1"/>
</dbReference>
<dbReference type="Gene3D" id="3.30.70.790">
    <property type="entry name" value="UreE, C-terminal domain"/>
    <property type="match status" value="1"/>
</dbReference>
<dbReference type="Proteomes" id="UP000572377">
    <property type="component" value="Unassembled WGS sequence"/>
</dbReference>
<dbReference type="GO" id="GO:0065003">
    <property type="term" value="P:protein-containing complex assembly"/>
    <property type="evidence" value="ECO:0007669"/>
    <property type="project" value="InterPro"/>
</dbReference>
<evidence type="ECO:0000256" key="4">
    <source>
        <dbReference type="ARBA" id="ARBA00023186"/>
    </source>
</evidence>
<evidence type="ECO:0000256" key="5">
    <source>
        <dbReference type="HAMAP-Rule" id="MF_00822"/>
    </source>
</evidence>
<accession>A0A849L3N0</accession>
<comment type="subcellular location">
    <subcellularLocation>
        <location evidence="1 5">Cytoplasm</location>
    </subcellularLocation>
</comment>
<keyword evidence="2 5" id="KW-0963">Cytoplasm</keyword>
<evidence type="ECO:0000256" key="3">
    <source>
        <dbReference type="ARBA" id="ARBA00022596"/>
    </source>
</evidence>
<sequence length="174" mass="19348">MIRGTHVLDSDDGHCDTVTLSHDDRFRRRMAMTGDAGTRFLLDLPKAAELGAGQGIALEDGRVIGVRAADEDLMEARALDPHHLIRTAWHVGNRHLPCAIHADRLVLRWDHVIAHMLEGLGCTVTRLRGPFTPEGGAYGEGRTQGHDHGHHHGHGHDHHHDHGHPHQHPHDHDH</sequence>
<feature type="domain" description="UreE urease accessory N-terminal" evidence="7">
    <location>
        <begin position="1"/>
        <end position="64"/>
    </location>
</feature>
<dbReference type="CDD" id="cd00571">
    <property type="entry name" value="UreE"/>
    <property type="match status" value="1"/>
</dbReference>
<reference evidence="8 9" key="1">
    <citation type="submission" date="2020-05" db="EMBL/GenBank/DDBJ databases">
        <title>Gimesia benthica sp. nov., a novel planctomycete isolated from a deep-sea water sample of the Northwest Indian Ocean.</title>
        <authorList>
            <person name="Wang J."/>
            <person name="Ruan C."/>
            <person name="Song L."/>
            <person name="Zhu Y."/>
            <person name="Li A."/>
            <person name="Zheng X."/>
            <person name="Wang L."/>
            <person name="Lu Z."/>
            <person name="Huang Y."/>
            <person name="Du W."/>
            <person name="Zhou Y."/>
            <person name="Huang L."/>
            <person name="Dai X."/>
        </authorList>
    </citation>
    <scope>NUCLEOTIDE SEQUENCE [LARGE SCALE GENOMIC DNA]</scope>
    <source>
        <strain evidence="8 9">YYQ-30</strain>
    </source>
</reference>
<comment type="caution">
    <text evidence="8">The sequence shown here is derived from an EMBL/GenBank/DDBJ whole genome shotgun (WGS) entry which is preliminary data.</text>
</comment>
<dbReference type="Pfam" id="PF05194">
    <property type="entry name" value="UreE_C"/>
    <property type="match status" value="1"/>
</dbReference>
<gene>
    <name evidence="5" type="primary">ureE</name>
    <name evidence="8" type="ORF">HMH01_10310</name>
</gene>
<dbReference type="SMART" id="SM00988">
    <property type="entry name" value="UreE_N"/>
    <property type="match status" value="1"/>
</dbReference>
<comment type="function">
    <text evidence="5">Involved in urease metallocenter assembly. Binds nickel. Probably functions as a nickel donor during metallocenter assembly.</text>
</comment>
<name>A0A849L3N0_9RHOB</name>
<evidence type="ECO:0000313" key="9">
    <source>
        <dbReference type="Proteomes" id="UP000572377"/>
    </source>
</evidence>
<keyword evidence="4 5" id="KW-0143">Chaperone</keyword>
<evidence type="ECO:0000256" key="6">
    <source>
        <dbReference type="SAM" id="MobiDB-lite"/>
    </source>
</evidence>
<dbReference type="Pfam" id="PF02814">
    <property type="entry name" value="UreE_N"/>
    <property type="match status" value="1"/>
</dbReference>
<dbReference type="AlphaFoldDB" id="A0A849L3N0"/>
<dbReference type="EMBL" id="JABFBC010000001">
    <property type="protein sequence ID" value="NNU80830.1"/>
    <property type="molecule type" value="Genomic_DNA"/>
</dbReference>
<dbReference type="SUPFAM" id="SSF69287">
    <property type="entry name" value="Urease metallochaperone UreE, N-terminal domain"/>
    <property type="match status" value="1"/>
</dbReference>
<dbReference type="GO" id="GO:0006457">
    <property type="term" value="P:protein folding"/>
    <property type="evidence" value="ECO:0007669"/>
    <property type="project" value="InterPro"/>
</dbReference>
<dbReference type="GO" id="GO:0016151">
    <property type="term" value="F:nickel cation binding"/>
    <property type="evidence" value="ECO:0007669"/>
    <property type="project" value="UniProtKB-UniRule"/>
</dbReference>
<organism evidence="8 9">
    <name type="scientific">Halovulum dunhuangense</name>
    <dbReference type="NCBI Taxonomy" id="1505036"/>
    <lineage>
        <taxon>Bacteria</taxon>
        <taxon>Pseudomonadati</taxon>
        <taxon>Pseudomonadota</taxon>
        <taxon>Alphaproteobacteria</taxon>
        <taxon>Rhodobacterales</taxon>
        <taxon>Paracoccaceae</taxon>
        <taxon>Halovulum</taxon>
    </lineage>
</organism>
<proteinExistence type="inferred from homology"/>
<dbReference type="InterPro" id="IPR007864">
    <property type="entry name" value="UreE_C_dom"/>
</dbReference>
<evidence type="ECO:0000256" key="1">
    <source>
        <dbReference type="ARBA" id="ARBA00004496"/>
    </source>
</evidence>
<dbReference type="GO" id="GO:0019627">
    <property type="term" value="P:urea metabolic process"/>
    <property type="evidence" value="ECO:0007669"/>
    <property type="project" value="InterPro"/>
</dbReference>
<dbReference type="PIRSF" id="PIRSF036402">
    <property type="entry name" value="Ureas_acces_UreE"/>
    <property type="match status" value="1"/>
</dbReference>